<dbReference type="NCBIfam" id="TIGR01840">
    <property type="entry name" value="esterase_phb"/>
    <property type="match status" value="1"/>
</dbReference>
<proteinExistence type="predicted"/>
<dbReference type="InterPro" id="IPR050955">
    <property type="entry name" value="Plant_Biomass_Hydrol_Est"/>
</dbReference>
<dbReference type="Proteomes" id="UP000249725">
    <property type="component" value="Unassembled WGS sequence"/>
</dbReference>
<evidence type="ECO:0000256" key="1">
    <source>
        <dbReference type="ARBA" id="ARBA00022729"/>
    </source>
</evidence>
<protein>
    <recommendedName>
        <fullName evidence="5">Esterase</fullName>
    </recommendedName>
</protein>
<dbReference type="Gene3D" id="3.40.50.1820">
    <property type="entry name" value="alpha/beta hydrolase"/>
    <property type="match status" value="1"/>
</dbReference>
<comment type="caution">
    <text evidence="3">The sequence shown here is derived from an EMBL/GenBank/DDBJ whole genome shotgun (WGS) entry which is preliminary data.</text>
</comment>
<evidence type="ECO:0000256" key="2">
    <source>
        <dbReference type="ARBA" id="ARBA00022801"/>
    </source>
</evidence>
<sequence>MPAFGETIARLARARAATRTQGDTAGDGGMTEVRGFGFNPGALRMLAYTPTDLAAGAPLVVVLHGCTQRAGPFAASTGWLALADRLGFAVLAPEQASGNNPNRCFNWFEPGDITRGQGEAASIHAMIQHMVRAHGLDPARVFVTGLSAGGAMAAVLLAVYPETFAAGAVVAGLPFGLSSNVQEAVSLMHRATPLSAAQLAELVGKAAPRTSNTPRLTVWHGQADATVTSDNGRALARQWAAVHGLSEQPDQVQARPGWARSTWCGSDGEPRVELNLLAGLGHGAPIAASGEDPLGAAAPFVLEAGVSSTLEIARFWGLAPAAAGEAWTNGSPEAAAKSASSPHATSAALGDSVLAAVSPHVSDDVRQVIDGALRSAGLRR</sequence>
<evidence type="ECO:0000313" key="4">
    <source>
        <dbReference type="Proteomes" id="UP000249725"/>
    </source>
</evidence>
<dbReference type="AlphaFoldDB" id="A0A328AT15"/>
<evidence type="ECO:0008006" key="5">
    <source>
        <dbReference type="Google" id="ProtNLM"/>
    </source>
</evidence>
<keyword evidence="4" id="KW-1185">Reference proteome</keyword>
<dbReference type="PANTHER" id="PTHR43037:SF1">
    <property type="entry name" value="BLL1128 PROTEIN"/>
    <property type="match status" value="1"/>
</dbReference>
<keyword evidence="1" id="KW-0732">Signal</keyword>
<dbReference type="GO" id="GO:0005576">
    <property type="term" value="C:extracellular region"/>
    <property type="evidence" value="ECO:0007669"/>
    <property type="project" value="InterPro"/>
</dbReference>
<accession>A0A328AT15</accession>
<dbReference type="InterPro" id="IPR029058">
    <property type="entry name" value="AB_hydrolase_fold"/>
</dbReference>
<name>A0A328AT15_9CAUL</name>
<dbReference type="OrthoDB" id="9764953at2"/>
<dbReference type="Pfam" id="PF10503">
    <property type="entry name" value="Esterase_PHB"/>
    <property type="match status" value="1"/>
</dbReference>
<dbReference type="InterPro" id="IPR010126">
    <property type="entry name" value="Esterase_phb"/>
</dbReference>
<dbReference type="GO" id="GO:0016787">
    <property type="term" value="F:hydrolase activity"/>
    <property type="evidence" value="ECO:0007669"/>
    <property type="project" value="UniProtKB-KW"/>
</dbReference>
<keyword evidence="2" id="KW-0378">Hydrolase</keyword>
<dbReference type="SUPFAM" id="SSF53474">
    <property type="entry name" value="alpha/beta-Hydrolases"/>
    <property type="match status" value="2"/>
</dbReference>
<dbReference type="RefSeq" id="WP_111513857.1">
    <property type="nucleotide sequence ID" value="NZ_QFYR01000001.1"/>
</dbReference>
<evidence type="ECO:0000313" key="3">
    <source>
        <dbReference type="EMBL" id="RAK57405.1"/>
    </source>
</evidence>
<dbReference type="EMBL" id="QFYR01000001">
    <property type="protein sequence ID" value="RAK57405.1"/>
    <property type="molecule type" value="Genomic_DNA"/>
</dbReference>
<gene>
    <name evidence="3" type="ORF">DJ018_05550</name>
</gene>
<organism evidence="3 4">
    <name type="scientific">Phenylobacterium deserti</name>
    <dbReference type="NCBI Taxonomy" id="1914756"/>
    <lineage>
        <taxon>Bacteria</taxon>
        <taxon>Pseudomonadati</taxon>
        <taxon>Pseudomonadota</taxon>
        <taxon>Alphaproteobacteria</taxon>
        <taxon>Caulobacterales</taxon>
        <taxon>Caulobacteraceae</taxon>
        <taxon>Phenylobacterium</taxon>
    </lineage>
</organism>
<reference evidence="4" key="1">
    <citation type="submission" date="2018-05" db="EMBL/GenBank/DDBJ databases">
        <authorList>
            <person name="Li X."/>
        </authorList>
    </citation>
    <scope>NUCLEOTIDE SEQUENCE [LARGE SCALE GENOMIC DNA]</scope>
    <source>
        <strain evidence="4">YIM 73061</strain>
    </source>
</reference>
<dbReference type="PANTHER" id="PTHR43037">
    <property type="entry name" value="UNNAMED PRODUCT-RELATED"/>
    <property type="match status" value="1"/>
</dbReference>